<name>A0ACB9KL90_BAUVA</name>
<comment type="caution">
    <text evidence="1">The sequence shown here is derived from an EMBL/GenBank/DDBJ whole genome shotgun (WGS) entry which is preliminary data.</text>
</comment>
<sequence>MILKSKSRLRLSRGKEAIRKKRGVRSHLIHWPISIYLALLQRMLYLDPRLGGYYQFGHVPPPVSVSEQGKLLLVLVPFSKSNGQQRKFTPTPICRPAELHGLTDRERCVLPDYTKPFEVHTDASDYAIGGVLVQQGNPVAYESRKLNETEKRGPREGDDSNSALLENVEAGHDLWSRRIMWRRVTS</sequence>
<proteinExistence type="predicted"/>
<protein>
    <submittedName>
        <fullName evidence="1">Uncharacterized protein</fullName>
    </submittedName>
</protein>
<keyword evidence="2" id="KW-1185">Reference proteome</keyword>
<dbReference type="Proteomes" id="UP000828941">
    <property type="component" value="Chromosome 14"/>
</dbReference>
<reference evidence="1 2" key="1">
    <citation type="journal article" date="2022" name="DNA Res.">
        <title>Chromosomal-level genome assembly of the orchid tree Bauhinia variegata (Leguminosae; Cercidoideae) supports the allotetraploid origin hypothesis of Bauhinia.</title>
        <authorList>
            <person name="Zhong Y."/>
            <person name="Chen Y."/>
            <person name="Zheng D."/>
            <person name="Pang J."/>
            <person name="Liu Y."/>
            <person name="Luo S."/>
            <person name="Meng S."/>
            <person name="Qian L."/>
            <person name="Wei D."/>
            <person name="Dai S."/>
            <person name="Zhou R."/>
        </authorList>
    </citation>
    <scope>NUCLEOTIDE SEQUENCE [LARGE SCALE GENOMIC DNA]</scope>
    <source>
        <strain evidence="1">BV-YZ2020</strain>
    </source>
</reference>
<organism evidence="1 2">
    <name type="scientific">Bauhinia variegata</name>
    <name type="common">Purple orchid tree</name>
    <name type="synonym">Phanera variegata</name>
    <dbReference type="NCBI Taxonomy" id="167791"/>
    <lineage>
        <taxon>Eukaryota</taxon>
        <taxon>Viridiplantae</taxon>
        <taxon>Streptophyta</taxon>
        <taxon>Embryophyta</taxon>
        <taxon>Tracheophyta</taxon>
        <taxon>Spermatophyta</taxon>
        <taxon>Magnoliopsida</taxon>
        <taxon>eudicotyledons</taxon>
        <taxon>Gunneridae</taxon>
        <taxon>Pentapetalae</taxon>
        <taxon>rosids</taxon>
        <taxon>fabids</taxon>
        <taxon>Fabales</taxon>
        <taxon>Fabaceae</taxon>
        <taxon>Cercidoideae</taxon>
        <taxon>Cercideae</taxon>
        <taxon>Bauhiniinae</taxon>
        <taxon>Bauhinia</taxon>
    </lineage>
</organism>
<evidence type="ECO:0000313" key="1">
    <source>
        <dbReference type="EMBL" id="KAI4297996.1"/>
    </source>
</evidence>
<accession>A0ACB9KL90</accession>
<evidence type="ECO:0000313" key="2">
    <source>
        <dbReference type="Proteomes" id="UP000828941"/>
    </source>
</evidence>
<gene>
    <name evidence="1" type="ORF">L6164_037850</name>
</gene>
<dbReference type="EMBL" id="CM039439">
    <property type="protein sequence ID" value="KAI4297996.1"/>
    <property type="molecule type" value="Genomic_DNA"/>
</dbReference>